<dbReference type="CDD" id="cd10489">
    <property type="entry name" value="MH1_SMAD_6_7"/>
    <property type="match status" value="1"/>
</dbReference>
<dbReference type="Gene3D" id="3.90.520.10">
    <property type="entry name" value="SMAD MH1 domain"/>
    <property type="match status" value="1"/>
</dbReference>
<comment type="caution">
    <text evidence="7">The sequence shown here is derived from an EMBL/GenBank/DDBJ whole genome shotgun (WGS) entry which is preliminary data.</text>
</comment>
<reference evidence="7" key="1">
    <citation type="journal article" date="2023" name="G3 (Bethesda)">
        <title>A reference genome for the long-term kleptoplast-retaining sea slug Elysia crispata morphotype clarki.</title>
        <authorList>
            <person name="Eastman K.E."/>
            <person name="Pendleton A.L."/>
            <person name="Shaikh M.A."/>
            <person name="Suttiyut T."/>
            <person name="Ogas R."/>
            <person name="Tomko P."/>
            <person name="Gavelis G."/>
            <person name="Widhalm J.R."/>
            <person name="Wisecaver J.H."/>
        </authorList>
    </citation>
    <scope>NUCLEOTIDE SEQUENCE</scope>
    <source>
        <strain evidence="7">ECLA1</strain>
    </source>
</reference>
<dbReference type="PROSITE" id="PS51075">
    <property type="entry name" value="MH1"/>
    <property type="match status" value="1"/>
</dbReference>
<dbReference type="InterPro" id="IPR032675">
    <property type="entry name" value="LRR_dom_sf"/>
</dbReference>
<sequence length="413" mass="44957">MFRSKRSSLVKRLWKYKLNDEARSPLQGVSESEHTTITMSPLSPASSSAAAAPAVAPRPRSTHFWSLSSLSSSSSSSSAARTGSSSSGSPTSPPATTVDDLDIDLKAVTHAFFKRLKEEQLENLLHAMESKGGEVTPCVPVSKTDLRAGGTYKTQQPAGPGPGAGPVTVSPHVLCCRVFRWPGLRSDTEMRRLPSCRCGGPGHAGSVVCCNPYHWSVVVKIDERPIHVEKLMPKLRSSKRHGKGGGNSARIIDTSPGGVTLSSHSLHSASVTVFMAYRCYSLQGLSMSQSSWLIDVIILMAYRCYSLQGLSMSQSSWLIDVIILMAYRCHSLHGLSMSQSSWLIDVIILMAYRCHSLHGLSMSQSSWLIDVIILMAYRCHSLHGLSMSQSSWLIDVIILMAYRCYSLHGLSIS</sequence>
<comment type="subcellular location">
    <subcellularLocation>
        <location evidence="1">Nucleus</location>
    </subcellularLocation>
</comment>
<feature type="domain" description="MH1" evidence="6">
    <location>
        <begin position="77"/>
        <end position="224"/>
    </location>
</feature>
<feature type="compositionally biased region" description="Low complexity" evidence="5">
    <location>
        <begin position="40"/>
        <end position="59"/>
    </location>
</feature>
<feature type="compositionally biased region" description="Low complexity" evidence="5">
    <location>
        <begin position="66"/>
        <end position="90"/>
    </location>
</feature>
<evidence type="ECO:0000313" key="7">
    <source>
        <dbReference type="EMBL" id="KAK3748562.1"/>
    </source>
</evidence>
<dbReference type="GO" id="GO:0140416">
    <property type="term" value="F:transcription regulator inhibitor activity"/>
    <property type="evidence" value="ECO:0007669"/>
    <property type="project" value="TreeGrafter"/>
</dbReference>
<dbReference type="GO" id="GO:0006357">
    <property type="term" value="P:regulation of transcription by RNA polymerase II"/>
    <property type="evidence" value="ECO:0007669"/>
    <property type="project" value="TreeGrafter"/>
</dbReference>
<dbReference type="AlphaFoldDB" id="A0AAE0YK30"/>
<accession>A0AAE0YK30</accession>
<evidence type="ECO:0000259" key="6">
    <source>
        <dbReference type="PROSITE" id="PS51075"/>
    </source>
</evidence>
<keyword evidence="2" id="KW-0805">Transcription regulation</keyword>
<dbReference type="InterPro" id="IPR013790">
    <property type="entry name" value="Dwarfin"/>
</dbReference>
<feature type="compositionally biased region" description="Polar residues" evidence="5">
    <location>
        <begin position="27"/>
        <end position="39"/>
    </location>
</feature>
<dbReference type="GO" id="GO:0070411">
    <property type="term" value="F:I-SMAD binding"/>
    <property type="evidence" value="ECO:0007669"/>
    <property type="project" value="TreeGrafter"/>
</dbReference>
<organism evidence="7 8">
    <name type="scientific">Elysia crispata</name>
    <name type="common">lettuce slug</name>
    <dbReference type="NCBI Taxonomy" id="231223"/>
    <lineage>
        <taxon>Eukaryota</taxon>
        <taxon>Metazoa</taxon>
        <taxon>Spiralia</taxon>
        <taxon>Lophotrochozoa</taxon>
        <taxon>Mollusca</taxon>
        <taxon>Gastropoda</taxon>
        <taxon>Heterobranchia</taxon>
        <taxon>Euthyneura</taxon>
        <taxon>Panpulmonata</taxon>
        <taxon>Sacoglossa</taxon>
        <taxon>Placobranchoidea</taxon>
        <taxon>Plakobranchidae</taxon>
        <taxon>Elysia</taxon>
    </lineage>
</organism>
<evidence type="ECO:0000256" key="3">
    <source>
        <dbReference type="ARBA" id="ARBA00023163"/>
    </source>
</evidence>
<dbReference type="GO" id="GO:0060395">
    <property type="term" value="P:SMAD protein signal transduction"/>
    <property type="evidence" value="ECO:0007669"/>
    <property type="project" value="TreeGrafter"/>
</dbReference>
<keyword evidence="8" id="KW-1185">Reference proteome</keyword>
<dbReference type="InterPro" id="IPR036578">
    <property type="entry name" value="SMAD_MH1_sf"/>
</dbReference>
<keyword evidence="4" id="KW-0539">Nucleus</keyword>
<evidence type="ECO:0000256" key="4">
    <source>
        <dbReference type="ARBA" id="ARBA00023242"/>
    </source>
</evidence>
<dbReference type="Pfam" id="PF03165">
    <property type="entry name" value="MH1"/>
    <property type="match status" value="1"/>
</dbReference>
<gene>
    <name evidence="7" type="ORF">RRG08_011644</name>
</gene>
<dbReference type="PANTHER" id="PTHR13703:SF54">
    <property type="entry name" value="MOTHERS AGAINST DECAPENTAPLEGIC HOMOLOG"/>
    <property type="match status" value="1"/>
</dbReference>
<dbReference type="SUPFAM" id="SSF56366">
    <property type="entry name" value="SMAD MH1 domain"/>
    <property type="match status" value="1"/>
</dbReference>
<dbReference type="PANTHER" id="PTHR13703">
    <property type="entry name" value="SMAD"/>
    <property type="match status" value="1"/>
</dbReference>
<proteinExistence type="predicted"/>
<dbReference type="InterPro" id="IPR013019">
    <property type="entry name" value="MAD_homology_MH1"/>
</dbReference>
<dbReference type="Proteomes" id="UP001283361">
    <property type="component" value="Unassembled WGS sequence"/>
</dbReference>
<dbReference type="EMBL" id="JAWDGP010006009">
    <property type="protein sequence ID" value="KAK3748562.1"/>
    <property type="molecule type" value="Genomic_DNA"/>
</dbReference>
<evidence type="ECO:0000313" key="8">
    <source>
        <dbReference type="Proteomes" id="UP001283361"/>
    </source>
</evidence>
<dbReference type="InterPro" id="IPR003619">
    <property type="entry name" value="MAD_homology1_Dwarfin-type"/>
</dbReference>
<evidence type="ECO:0000256" key="5">
    <source>
        <dbReference type="SAM" id="MobiDB-lite"/>
    </source>
</evidence>
<feature type="region of interest" description="Disordered" evidence="5">
    <location>
        <begin position="24"/>
        <end position="98"/>
    </location>
</feature>
<dbReference type="SMART" id="SM00523">
    <property type="entry name" value="DWA"/>
    <property type="match status" value="1"/>
</dbReference>
<dbReference type="GO" id="GO:0009653">
    <property type="term" value="P:anatomical structure morphogenesis"/>
    <property type="evidence" value="ECO:0007669"/>
    <property type="project" value="TreeGrafter"/>
</dbReference>
<evidence type="ECO:0000256" key="2">
    <source>
        <dbReference type="ARBA" id="ARBA00023015"/>
    </source>
</evidence>
<keyword evidence="3" id="KW-0804">Transcription</keyword>
<dbReference type="GO" id="GO:0030154">
    <property type="term" value="P:cell differentiation"/>
    <property type="evidence" value="ECO:0007669"/>
    <property type="project" value="TreeGrafter"/>
</dbReference>
<dbReference type="GO" id="GO:0071144">
    <property type="term" value="C:heteromeric SMAD protein complex"/>
    <property type="evidence" value="ECO:0007669"/>
    <property type="project" value="TreeGrafter"/>
</dbReference>
<protein>
    <recommendedName>
        <fullName evidence="6">MH1 domain-containing protein</fullName>
    </recommendedName>
</protein>
<evidence type="ECO:0000256" key="1">
    <source>
        <dbReference type="ARBA" id="ARBA00004123"/>
    </source>
</evidence>
<name>A0AAE0YK30_9GAST</name>
<dbReference type="Gene3D" id="3.80.10.10">
    <property type="entry name" value="Ribonuclease Inhibitor"/>
    <property type="match status" value="1"/>
</dbReference>
<dbReference type="SUPFAM" id="SSF52047">
    <property type="entry name" value="RNI-like"/>
    <property type="match status" value="1"/>
</dbReference>